<dbReference type="GO" id="GO:0006004">
    <property type="term" value="P:fucose metabolic process"/>
    <property type="evidence" value="ECO:0007669"/>
    <property type="project" value="InterPro"/>
</dbReference>
<dbReference type="Proteomes" id="UP000295645">
    <property type="component" value="Unassembled WGS sequence"/>
</dbReference>
<organism evidence="10 11">
    <name type="scientific">Luteibacter rhizovicinus</name>
    <dbReference type="NCBI Taxonomy" id="242606"/>
    <lineage>
        <taxon>Bacteria</taxon>
        <taxon>Pseudomonadati</taxon>
        <taxon>Pseudomonadota</taxon>
        <taxon>Gammaproteobacteria</taxon>
        <taxon>Lysobacterales</taxon>
        <taxon>Rhodanobacteraceae</taxon>
        <taxon>Luteibacter</taxon>
    </lineage>
</organism>
<dbReference type="PANTHER" id="PTHR10030:SF37">
    <property type="entry name" value="ALPHA-L-FUCOSIDASE-RELATED"/>
    <property type="match status" value="1"/>
</dbReference>
<dbReference type="InterPro" id="IPR013780">
    <property type="entry name" value="Glyco_hydro_b"/>
</dbReference>
<name>A0A4R3YTU2_9GAMM</name>
<dbReference type="PANTHER" id="PTHR10030">
    <property type="entry name" value="ALPHA-L-FUCOSIDASE"/>
    <property type="match status" value="1"/>
</dbReference>
<dbReference type="EC" id="3.2.1.51" evidence="3"/>
<dbReference type="GO" id="GO:0005764">
    <property type="term" value="C:lysosome"/>
    <property type="evidence" value="ECO:0007669"/>
    <property type="project" value="TreeGrafter"/>
</dbReference>
<dbReference type="GO" id="GO:0004560">
    <property type="term" value="F:alpha-L-fucosidase activity"/>
    <property type="evidence" value="ECO:0007669"/>
    <property type="project" value="InterPro"/>
</dbReference>
<dbReference type="Pfam" id="PF01120">
    <property type="entry name" value="Alpha_L_fucos"/>
    <property type="match status" value="1"/>
</dbReference>
<dbReference type="SMART" id="SM00812">
    <property type="entry name" value="Alpha_L_fucos"/>
    <property type="match status" value="1"/>
</dbReference>
<dbReference type="InterPro" id="IPR017853">
    <property type="entry name" value="GH"/>
</dbReference>
<comment type="caution">
    <text evidence="10">The sequence shown here is derived from an EMBL/GenBank/DDBJ whole genome shotgun (WGS) entry which is preliminary data.</text>
</comment>
<evidence type="ECO:0000259" key="8">
    <source>
        <dbReference type="Pfam" id="PF01120"/>
    </source>
</evidence>
<feature type="domain" description="Alpha-L-fucosidase C-terminal" evidence="9">
    <location>
        <begin position="459"/>
        <end position="536"/>
    </location>
</feature>
<dbReference type="InterPro" id="IPR031919">
    <property type="entry name" value="Fucosidase_C"/>
</dbReference>
<evidence type="ECO:0000313" key="10">
    <source>
        <dbReference type="EMBL" id="TCV95930.1"/>
    </source>
</evidence>
<dbReference type="FunFam" id="3.20.20.80:FF:000158">
    <property type="entry name" value="Exported alpha-L-fucosidase"/>
    <property type="match status" value="1"/>
</dbReference>
<comment type="similarity">
    <text evidence="2">Belongs to the glycosyl hydrolase 29 family.</text>
</comment>
<evidence type="ECO:0000259" key="9">
    <source>
        <dbReference type="Pfam" id="PF16757"/>
    </source>
</evidence>
<proteinExistence type="inferred from homology"/>
<keyword evidence="5" id="KW-0378">Hydrolase</keyword>
<dbReference type="RefSeq" id="WP_132142158.1">
    <property type="nucleotide sequence ID" value="NZ_SMCS01000002.1"/>
</dbReference>
<keyword evidence="6" id="KW-0326">Glycosidase</keyword>
<comment type="function">
    <text evidence="1">Alpha-L-fucosidase is responsible for hydrolyzing the alpha-1,6-linked fucose joined to the reducing-end N-acetylglucosamine of the carbohydrate moieties of glycoproteins.</text>
</comment>
<evidence type="ECO:0000256" key="1">
    <source>
        <dbReference type="ARBA" id="ARBA00004071"/>
    </source>
</evidence>
<dbReference type="InterPro" id="IPR016286">
    <property type="entry name" value="FUC_metazoa-typ"/>
</dbReference>
<evidence type="ECO:0000256" key="4">
    <source>
        <dbReference type="ARBA" id="ARBA00022729"/>
    </source>
</evidence>
<dbReference type="Gene3D" id="3.20.20.80">
    <property type="entry name" value="Glycosidases"/>
    <property type="match status" value="1"/>
</dbReference>
<dbReference type="AlphaFoldDB" id="A0A4R3YTU2"/>
<feature type="chain" id="PRO_5020877030" description="alpha-L-fucosidase" evidence="7">
    <location>
        <begin position="28"/>
        <end position="537"/>
    </location>
</feature>
<dbReference type="Gene3D" id="2.60.40.1180">
    <property type="entry name" value="Golgi alpha-mannosidase II"/>
    <property type="match status" value="1"/>
</dbReference>
<evidence type="ECO:0000256" key="6">
    <source>
        <dbReference type="ARBA" id="ARBA00023295"/>
    </source>
</evidence>
<dbReference type="Pfam" id="PF16757">
    <property type="entry name" value="Fucosidase_C"/>
    <property type="match status" value="1"/>
</dbReference>
<reference evidence="10 11" key="1">
    <citation type="submission" date="2019-03" db="EMBL/GenBank/DDBJ databases">
        <title>Above-ground endophytic microbial communities from plants in different locations in the United States.</title>
        <authorList>
            <person name="Frank C."/>
        </authorList>
    </citation>
    <scope>NUCLEOTIDE SEQUENCE [LARGE SCALE GENOMIC DNA]</scope>
    <source>
        <strain evidence="10 11">LP_13_YM</strain>
    </source>
</reference>
<evidence type="ECO:0000256" key="2">
    <source>
        <dbReference type="ARBA" id="ARBA00007951"/>
    </source>
</evidence>
<feature type="signal peptide" evidence="7">
    <location>
        <begin position="1"/>
        <end position="27"/>
    </location>
</feature>
<dbReference type="GO" id="GO:0016139">
    <property type="term" value="P:glycoside catabolic process"/>
    <property type="evidence" value="ECO:0007669"/>
    <property type="project" value="TreeGrafter"/>
</dbReference>
<evidence type="ECO:0000256" key="3">
    <source>
        <dbReference type="ARBA" id="ARBA00012662"/>
    </source>
</evidence>
<protein>
    <recommendedName>
        <fullName evidence="3">alpha-L-fucosidase</fullName>
        <ecNumber evidence="3">3.2.1.51</ecNumber>
    </recommendedName>
</protein>
<dbReference type="PIRSF" id="PIRSF001092">
    <property type="entry name" value="Alpha-L-fucosidase"/>
    <property type="match status" value="1"/>
</dbReference>
<dbReference type="InterPro" id="IPR000933">
    <property type="entry name" value="Glyco_hydro_29"/>
</dbReference>
<dbReference type="OrthoDB" id="107551at2"/>
<dbReference type="SUPFAM" id="SSF51445">
    <property type="entry name" value="(Trans)glycosidases"/>
    <property type="match status" value="1"/>
</dbReference>
<dbReference type="InterPro" id="IPR057739">
    <property type="entry name" value="Glyco_hydro_29_N"/>
</dbReference>
<dbReference type="EMBL" id="SMCS01000002">
    <property type="protein sequence ID" value="TCV95930.1"/>
    <property type="molecule type" value="Genomic_DNA"/>
</dbReference>
<evidence type="ECO:0000256" key="5">
    <source>
        <dbReference type="ARBA" id="ARBA00022801"/>
    </source>
</evidence>
<keyword evidence="4 7" id="KW-0732">Signal</keyword>
<evidence type="ECO:0000313" key="11">
    <source>
        <dbReference type="Proteomes" id="UP000295645"/>
    </source>
</evidence>
<accession>A0A4R3YTU2</accession>
<gene>
    <name evidence="10" type="ORF">EC912_102275</name>
</gene>
<evidence type="ECO:0000256" key="7">
    <source>
        <dbReference type="SAM" id="SignalP"/>
    </source>
</evidence>
<sequence>MRLPALVTNSLRALIAAALFFSGATHAQATAPTAGKVDPEAIDRTWRESGKAFDAERLRLLGRVADGAAQGPFHADWASLQGYRAPTWYEDAKFGIFIHWGIYAVPQFGNEWYSRNMYKPGTPEFAHHIATYGPQDRFGYKDLIPLFKAPRFDPRAWAKLFREAGARYVVPVAEHHDGFAMYDSQLSDWTAMKMGPHRDIVGELAAAIRAEGMHLGLSSHRAEHDWFFDNGRTIDSDVNDPRYAAFYGPAHAHVATRGDLDLAADWTFVSQAWLDDWTARTAEIVERYHPDLIYFDWWIGHPSFRNALPPLLAYYYNDGAKRGGVVVDYKLGAFPEGAGTLDVERGQLDGIHPTHWQTDTSLGNASWSYVEGDTYKSPETVVHTLVDVVSKNGNLLLNIGPRADGSITGEERTTLLAIGGWLKINGDAIYASKPWRVFGEGPTRNVAGTMQEGKARPFTAQDIRFTTRDGVLYAIALGWPADGALTIRSVGADDRVRKVTMLADGQAVKWTQEKDGLRLTLPVKPVGRYAYVFRIET</sequence>
<keyword evidence="11" id="KW-1185">Reference proteome</keyword>
<feature type="domain" description="Glycoside hydrolase family 29 N-terminal" evidence="8">
    <location>
        <begin position="68"/>
        <end position="427"/>
    </location>
</feature>